<feature type="signal peptide" evidence="1">
    <location>
        <begin position="1"/>
        <end position="24"/>
    </location>
</feature>
<evidence type="ECO:0000313" key="2">
    <source>
        <dbReference type="EMBL" id="CAJ0609174.1"/>
    </source>
</evidence>
<evidence type="ECO:0000313" key="3">
    <source>
        <dbReference type="Proteomes" id="UP001176961"/>
    </source>
</evidence>
<name>A0AA36HE75_CYLNA</name>
<feature type="chain" id="PRO_5041424004" evidence="1">
    <location>
        <begin position="25"/>
        <end position="62"/>
    </location>
</feature>
<keyword evidence="1" id="KW-0732">Signal</keyword>
<dbReference type="Proteomes" id="UP001176961">
    <property type="component" value="Unassembled WGS sequence"/>
</dbReference>
<keyword evidence="3" id="KW-1185">Reference proteome</keyword>
<organism evidence="2 3">
    <name type="scientific">Cylicocyclus nassatus</name>
    <name type="common">Nematode worm</name>
    <dbReference type="NCBI Taxonomy" id="53992"/>
    <lineage>
        <taxon>Eukaryota</taxon>
        <taxon>Metazoa</taxon>
        <taxon>Ecdysozoa</taxon>
        <taxon>Nematoda</taxon>
        <taxon>Chromadorea</taxon>
        <taxon>Rhabditida</taxon>
        <taxon>Rhabditina</taxon>
        <taxon>Rhabditomorpha</taxon>
        <taxon>Strongyloidea</taxon>
        <taxon>Strongylidae</taxon>
        <taxon>Cylicocyclus</taxon>
    </lineage>
</organism>
<protein>
    <submittedName>
        <fullName evidence="2">Uncharacterized protein</fullName>
    </submittedName>
</protein>
<dbReference type="EMBL" id="CATQJL010000326">
    <property type="protein sequence ID" value="CAJ0609174.1"/>
    <property type="molecule type" value="Genomic_DNA"/>
</dbReference>
<dbReference type="AlphaFoldDB" id="A0AA36HE75"/>
<comment type="caution">
    <text evidence="2">The sequence shown here is derived from an EMBL/GenBank/DDBJ whole genome shotgun (WGS) entry which is preliminary data.</text>
</comment>
<sequence length="62" mass="7157">MLESIKILLLICTLAAFTARLTDGSPYHDKKVTDKCWRECRDFPIFTGTCMYICTLLVRPQD</sequence>
<accession>A0AA36HE75</accession>
<proteinExistence type="predicted"/>
<reference evidence="2" key="1">
    <citation type="submission" date="2023-07" db="EMBL/GenBank/DDBJ databases">
        <authorList>
            <consortium name="CYATHOMIX"/>
        </authorList>
    </citation>
    <scope>NUCLEOTIDE SEQUENCE</scope>
    <source>
        <strain evidence="2">N/A</strain>
    </source>
</reference>
<gene>
    <name evidence="2" type="ORF">CYNAS_LOCUS21157</name>
</gene>
<evidence type="ECO:0000256" key="1">
    <source>
        <dbReference type="SAM" id="SignalP"/>
    </source>
</evidence>